<keyword evidence="4" id="KW-0548">Nucleotidyltransferase</keyword>
<evidence type="ECO:0000259" key="3">
    <source>
        <dbReference type="PROSITE" id="PS50887"/>
    </source>
</evidence>
<sequence>MAFILVDGAKQDQGVSEPANRYSDRTWKVPRQQISRLAFLLAGLLIAVTAASLVFVGLVASHASNRQAIDNEQQLFDGALAYQLRTIVREQISVASSDEAVARLVNSLDPVHIQRSFDTLWTDYRHNKVVLISGGGEVLAESFDDYIHIIRRPVAETPELQTVHEKLKLLYQRNRVRVPGGFGHRSLQGVDTSEYALMGFTRIDGKPAIFGAMPIVPDKHAQTLPDGPPTILFSARYLDSLLLKQLNAQLRFESFSFVEGSDPGAREPFHLVSDPNGEPVGTFKWASQTEGTSIWPTVIPVIAVLSVALAALAFGIAWRIGQLTSSLQASEQQNRFLALHDTLTGLGNRLQFNRSLEASVEALPDQPFAVVHCDLDKFKAVNDTFGHAAGDKVIRTIAERLQDIIAERGLACRIGGDEFMLLYKGTLTRAGLTRCAQAMIRAGNEPISLDATTSAQIGMSVGIAIAPEDGATFEQLVARSDAALYHSKKLGRGRYSFFEETFLKEEETSQVTGQERARRQVRRSGTGPAA</sequence>
<dbReference type="RefSeq" id="WP_265681289.1">
    <property type="nucleotide sequence ID" value="NZ_CP120863.1"/>
</dbReference>
<keyword evidence="2" id="KW-1133">Transmembrane helix</keyword>
<dbReference type="SUPFAM" id="SSF55073">
    <property type="entry name" value="Nucleotide cyclase"/>
    <property type="match status" value="1"/>
</dbReference>
<keyword evidence="5" id="KW-1185">Reference proteome</keyword>
<dbReference type="InterPro" id="IPR052155">
    <property type="entry name" value="Biofilm_reg_signaling"/>
</dbReference>
<dbReference type="NCBIfam" id="TIGR00254">
    <property type="entry name" value="GGDEF"/>
    <property type="match status" value="1"/>
</dbReference>
<dbReference type="SMART" id="SM00267">
    <property type="entry name" value="GGDEF"/>
    <property type="match status" value="1"/>
</dbReference>
<dbReference type="EC" id="2.7.7.65" evidence="4"/>
<dbReference type="InterPro" id="IPR000160">
    <property type="entry name" value="GGDEF_dom"/>
</dbReference>
<protein>
    <submittedName>
        <fullName evidence="4">Diguanylate cyclase</fullName>
        <ecNumber evidence="4">2.7.7.65</ecNumber>
    </submittedName>
</protein>
<keyword evidence="2" id="KW-0472">Membrane</keyword>
<evidence type="ECO:0000313" key="4">
    <source>
        <dbReference type="EMBL" id="WFE88098.1"/>
    </source>
</evidence>
<dbReference type="CDD" id="cd01949">
    <property type="entry name" value="GGDEF"/>
    <property type="match status" value="1"/>
</dbReference>
<keyword evidence="2" id="KW-0812">Transmembrane</keyword>
<feature type="transmembrane region" description="Helical" evidence="2">
    <location>
        <begin position="294"/>
        <end position="318"/>
    </location>
</feature>
<dbReference type="PANTHER" id="PTHR44757">
    <property type="entry name" value="DIGUANYLATE CYCLASE DGCP"/>
    <property type="match status" value="1"/>
</dbReference>
<keyword evidence="4" id="KW-0808">Transferase</keyword>
<evidence type="ECO:0000256" key="2">
    <source>
        <dbReference type="SAM" id="Phobius"/>
    </source>
</evidence>
<dbReference type="Gene3D" id="3.30.70.270">
    <property type="match status" value="1"/>
</dbReference>
<feature type="transmembrane region" description="Helical" evidence="2">
    <location>
        <begin position="37"/>
        <end position="60"/>
    </location>
</feature>
<feature type="region of interest" description="Disordered" evidence="1">
    <location>
        <begin position="508"/>
        <end position="530"/>
    </location>
</feature>
<dbReference type="InterPro" id="IPR043128">
    <property type="entry name" value="Rev_trsase/Diguanyl_cyclase"/>
</dbReference>
<dbReference type="Pfam" id="PF00990">
    <property type="entry name" value="GGDEF"/>
    <property type="match status" value="1"/>
</dbReference>
<proteinExistence type="predicted"/>
<reference evidence="4 5" key="1">
    <citation type="submission" date="2023-03" db="EMBL/GenBank/DDBJ databases">
        <title>Roseibium porphyridii sp. nov. and Roseibium rhodosorbium sp. nov. isolated from marine algae, Porphyridium cruentum and Rhodosorus marinus, respectively.</title>
        <authorList>
            <person name="Lee M.W."/>
            <person name="Choi B.J."/>
            <person name="Lee J.K."/>
            <person name="Choi D.G."/>
            <person name="Baek J.H."/>
            <person name="Bayburt H."/>
            <person name="Kim J.M."/>
            <person name="Han D.M."/>
            <person name="Kim K.H."/>
            <person name="Jeon C.O."/>
        </authorList>
    </citation>
    <scope>NUCLEOTIDE SEQUENCE [LARGE SCALE GENOMIC DNA]</scope>
    <source>
        <strain evidence="4 5">KMA01</strain>
    </source>
</reference>
<name>A0ABY8F5W7_9HYPH</name>
<dbReference type="InterPro" id="IPR029787">
    <property type="entry name" value="Nucleotide_cyclase"/>
</dbReference>
<accession>A0ABY8F5W7</accession>
<dbReference type="InterPro" id="IPR007892">
    <property type="entry name" value="CHASE4"/>
</dbReference>
<dbReference type="PANTHER" id="PTHR44757:SF2">
    <property type="entry name" value="BIOFILM ARCHITECTURE MAINTENANCE PROTEIN MBAA"/>
    <property type="match status" value="1"/>
</dbReference>
<dbReference type="Pfam" id="PF05228">
    <property type="entry name" value="CHASE4"/>
    <property type="match status" value="1"/>
</dbReference>
<dbReference type="Proteomes" id="UP001209803">
    <property type="component" value="Chromosome"/>
</dbReference>
<evidence type="ECO:0000313" key="5">
    <source>
        <dbReference type="Proteomes" id="UP001209803"/>
    </source>
</evidence>
<dbReference type="EMBL" id="CP120863">
    <property type="protein sequence ID" value="WFE88098.1"/>
    <property type="molecule type" value="Genomic_DNA"/>
</dbReference>
<organism evidence="4 5">
    <name type="scientific">Roseibium porphyridii</name>
    <dbReference type="NCBI Taxonomy" id="2866279"/>
    <lineage>
        <taxon>Bacteria</taxon>
        <taxon>Pseudomonadati</taxon>
        <taxon>Pseudomonadota</taxon>
        <taxon>Alphaproteobacteria</taxon>
        <taxon>Hyphomicrobiales</taxon>
        <taxon>Stappiaceae</taxon>
        <taxon>Roseibium</taxon>
    </lineage>
</organism>
<evidence type="ECO:0000256" key="1">
    <source>
        <dbReference type="SAM" id="MobiDB-lite"/>
    </source>
</evidence>
<gene>
    <name evidence="4" type="ORF">K1718_18255</name>
</gene>
<dbReference type="GO" id="GO:0052621">
    <property type="term" value="F:diguanylate cyclase activity"/>
    <property type="evidence" value="ECO:0007669"/>
    <property type="project" value="UniProtKB-EC"/>
</dbReference>
<dbReference type="PROSITE" id="PS50887">
    <property type="entry name" value="GGDEF"/>
    <property type="match status" value="1"/>
</dbReference>
<feature type="domain" description="GGDEF" evidence="3">
    <location>
        <begin position="366"/>
        <end position="500"/>
    </location>
</feature>